<dbReference type="InterPro" id="IPR017900">
    <property type="entry name" value="4Fe4S_Fe_S_CS"/>
</dbReference>
<dbReference type="InterPro" id="IPR036010">
    <property type="entry name" value="2Fe-2S_ferredoxin-like_sf"/>
</dbReference>
<evidence type="ECO:0000313" key="6">
    <source>
        <dbReference type="EMBL" id="RLE14641.1"/>
    </source>
</evidence>
<dbReference type="Proteomes" id="UP000280417">
    <property type="component" value="Unassembled WGS sequence"/>
</dbReference>
<comment type="caution">
    <text evidence="6">The sequence shown here is derived from an EMBL/GenBank/DDBJ whole genome shotgun (WGS) entry which is preliminary data.</text>
</comment>
<name>A0A662DK14_UNCAE</name>
<accession>A0A662DK14</accession>
<dbReference type="InterPro" id="IPR017896">
    <property type="entry name" value="4Fe4S_Fe-S-bd"/>
</dbReference>
<dbReference type="SUPFAM" id="SSF46548">
    <property type="entry name" value="alpha-helical ferredoxin"/>
    <property type="match status" value="1"/>
</dbReference>
<dbReference type="InterPro" id="IPR001041">
    <property type="entry name" value="2Fe-2S_ferredoxin-type"/>
</dbReference>
<dbReference type="InterPro" id="IPR006058">
    <property type="entry name" value="2Fe2S_fd_BS"/>
</dbReference>
<evidence type="ECO:0000313" key="7">
    <source>
        <dbReference type="Proteomes" id="UP000280417"/>
    </source>
</evidence>
<protein>
    <submittedName>
        <fullName evidence="6">4Fe-4S ferredoxin</fullName>
    </submittedName>
</protein>
<dbReference type="Pfam" id="PF13510">
    <property type="entry name" value="Fer2_4"/>
    <property type="match status" value="1"/>
</dbReference>
<dbReference type="InterPro" id="IPR012675">
    <property type="entry name" value="Beta-grasp_dom_sf"/>
</dbReference>
<gene>
    <name evidence="6" type="ORF">DRJ04_01995</name>
</gene>
<dbReference type="AlphaFoldDB" id="A0A662DK14"/>
<keyword evidence="2" id="KW-0408">Iron</keyword>
<dbReference type="PROSITE" id="PS00198">
    <property type="entry name" value="4FE4S_FER_1"/>
    <property type="match status" value="2"/>
</dbReference>
<dbReference type="GO" id="GO:0051537">
    <property type="term" value="F:2 iron, 2 sulfur cluster binding"/>
    <property type="evidence" value="ECO:0007669"/>
    <property type="project" value="InterPro"/>
</dbReference>
<keyword evidence="3" id="KW-0411">Iron-sulfur</keyword>
<feature type="domain" description="4Fe-4S ferredoxin-type" evidence="5">
    <location>
        <begin position="118"/>
        <end position="149"/>
    </location>
</feature>
<dbReference type="Pfam" id="PF13187">
    <property type="entry name" value="Fer4_9"/>
    <property type="match status" value="1"/>
</dbReference>
<feature type="domain" description="4Fe-4S ferredoxin-type" evidence="5">
    <location>
        <begin position="159"/>
        <end position="187"/>
    </location>
</feature>
<dbReference type="Gene3D" id="3.10.20.30">
    <property type="match status" value="1"/>
</dbReference>
<dbReference type="EMBL" id="QMQA01000035">
    <property type="protein sequence ID" value="RLE14641.1"/>
    <property type="molecule type" value="Genomic_DNA"/>
</dbReference>
<reference evidence="6 7" key="1">
    <citation type="submission" date="2018-06" db="EMBL/GenBank/DDBJ databases">
        <title>Extensive metabolic versatility and redundancy in microbially diverse, dynamic hydrothermal sediments.</title>
        <authorList>
            <person name="Dombrowski N."/>
            <person name="Teske A."/>
            <person name="Baker B.J."/>
        </authorList>
    </citation>
    <scope>NUCLEOTIDE SEQUENCE [LARGE SCALE GENOMIC DNA]</scope>
    <source>
        <strain evidence="6">B3_G15</strain>
    </source>
</reference>
<dbReference type="SUPFAM" id="SSF54292">
    <property type="entry name" value="2Fe-2S ferredoxin-like"/>
    <property type="match status" value="1"/>
</dbReference>
<evidence type="ECO:0000256" key="1">
    <source>
        <dbReference type="ARBA" id="ARBA00022723"/>
    </source>
</evidence>
<organism evidence="6 7">
    <name type="scientific">Aerophobetes bacterium</name>
    <dbReference type="NCBI Taxonomy" id="2030807"/>
    <lineage>
        <taxon>Bacteria</taxon>
        <taxon>Candidatus Aerophobota</taxon>
    </lineage>
</organism>
<evidence type="ECO:0000256" key="3">
    <source>
        <dbReference type="ARBA" id="ARBA00023014"/>
    </source>
</evidence>
<feature type="domain" description="2Fe-2S ferredoxin-type" evidence="4">
    <location>
        <begin position="24"/>
        <end position="100"/>
    </location>
</feature>
<dbReference type="GO" id="GO:0046872">
    <property type="term" value="F:metal ion binding"/>
    <property type="evidence" value="ECO:0007669"/>
    <property type="project" value="UniProtKB-KW"/>
</dbReference>
<dbReference type="PROSITE" id="PS51379">
    <property type="entry name" value="4FE4S_FER_2"/>
    <property type="match status" value="2"/>
</dbReference>
<dbReference type="CDD" id="cd00207">
    <property type="entry name" value="fer2"/>
    <property type="match status" value="1"/>
</dbReference>
<dbReference type="PROSITE" id="PS51085">
    <property type="entry name" value="2FE2S_FER_2"/>
    <property type="match status" value="1"/>
</dbReference>
<keyword evidence="1" id="KW-0479">Metal-binding</keyword>
<sequence>MEEIAEANKAVTKGVDEKDIKHWATIYIMGKAYKVPADLTIMQAMEYAGYKFIRSCGCRAGFCGACSTVYRKKGEYKLRAAMACQTRVEDGMYLVQIPFTPAEKAIYDITKEEYDPSVLVKCYPEIMRCLACNTCTKSCPQDLQVMDYVQAAIRGDFAQVAELSFDCIQCGLCAMRCPAEIVQYHIAQLARRMYGRYGLPEEKNLEKRVEEIKEGKYNKEFERIMSLSSDELKNLYTEMQRKREVY</sequence>
<evidence type="ECO:0000256" key="2">
    <source>
        <dbReference type="ARBA" id="ARBA00023004"/>
    </source>
</evidence>
<evidence type="ECO:0000259" key="5">
    <source>
        <dbReference type="PROSITE" id="PS51379"/>
    </source>
</evidence>
<proteinExistence type="predicted"/>
<dbReference type="PROSITE" id="PS00197">
    <property type="entry name" value="2FE2S_FER_1"/>
    <property type="match status" value="1"/>
</dbReference>
<dbReference type="Gene3D" id="3.30.70.20">
    <property type="match status" value="1"/>
</dbReference>
<evidence type="ECO:0000259" key="4">
    <source>
        <dbReference type="PROSITE" id="PS51085"/>
    </source>
</evidence>